<dbReference type="PANTHER" id="PTHR43798:SF5">
    <property type="entry name" value="MONOACYLGLYCEROL LIPASE ABHD6"/>
    <property type="match status" value="1"/>
</dbReference>
<sequence>MATYETAEDKFVTVHGIKHAYRQFGQTSGTPLFLHVHFRGNMDWWDPVFVNDLAARRPILLVDNTGVGRSEGEVGTTFAAWAQTIIDVAAALEIPKLDVLGFSMGGFVAQRMALQAPSLVRRLVVAGAGPSAGEGVVGGDPKHFTEVASAATPAKSNLGLMHTFFSPSAAKQALAASWIERMEKSRAHRAPLLDAAGTSRQVAAVQRWFSGEFRDEGAFDQLDRLAATPTLVANGSNDLLVPTENSIVLWRRLTAGGCDASLHLYPDSGHGFLDEYNTHFARLVNDFLDE</sequence>
<evidence type="ECO:0000313" key="3">
    <source>
        <dbReference type="Proteomes" id="UP000077002"/>
    </source>
</evidence>
<feature type="domain" description="AB hydrolase-1" evidence="1">
    <location>
        <begin position="40"/>
        <end position="273"/>
    </location>
</feature>
<dbReference type="Proteomes" id="UP000077002">
    <property type="component" value="Unassembled WGS sequence"/>
</dbReference>
<gene>
    <name evidence="2" type="ORF">AYO21_01344</name>
</gene>
<dbReference type="PANTHER" id="PTHR43798">
    <property type="entry name" value="MONOACYLGLYCEROL LIPASE"/>
    <property type="match status" value="1"/>
</dbReference>
<dbReference type="Pfam" id="PF00561">
    <property type="entry name" value="Abhydrolase_1"/>
    <property type="match status" value="1"/>
</dbReference>
<dbReference type="InterPro" id="IPR029058">
    <property type="entry name" value="AB_hydrolase_fold"/>
</dbReference>
<dbReference type="GO" id="GO:0047372">
    <property type="term" value="F:monoacylglycerol lipase activity"/>
    <property type="evidence" value="ECO:0007669"/>
    <property type="project" value="TreeGrafter"/>
</dbReference>
<organism evidence="2 3">
    <name type="scientific">Fonsecaea monophora</name>
    <dbReference type="NCBI Taxonomy" id="254056"/>
    <lineage>
        <taxon>Eukaryota</taxon>
        <taxon>Fungi</taxon>
        <taxon>Dikarya</taxon>
        <taxon>Ascomycota</taxon>
        <taxon>Pezizomycotina</taxon>
        <taxon>Eurotiomycetes</taxon>
        <taxon>Chaetothyriomycetidae</taxon>
        <taxon>Chaetothyriales</taxon>
        <taxon>Herpotrichiellaceae</taxon>
        <taxon>Fonsecaea</taxon>
    </lineage>
</organism>
<reference evidence="2 3" key="1">
    <citation type="submission" date="2016-03" db="EMBL/GenBank/DDBJ databases">
        <title>Draft genome sequence of the Fonsecaea monophora CBS 269.37.</title>
        <authorList>
            <person name="Bombassaro A."/>
            <person name="Vinicius W.A."/>
            <person name="De Hoog S."/>
            <person name="Sun J."/>
            <person name="Souza E.M."/>
            <person name="Raittz R.T."/>
            <person name="Costa F."/>
            <person name="Leao A.C."/>
            <person name="Tadra-Sfeir M.Z."/>
            <person name="Baura V."/>
            <person name="Balsanelli E."/>
            <person name="Pedrosa F.O."/>
            <person name="Moreno L.F."/>
            <person name="Steffens M.B."/>
            <person name="Xi L."/>
            <person name="Bocca A.L."/>
            <person name="Felipe M.S."/>
            <person name="Teixeira M."/>
            <person name="Telles Filho F.Q."/>
            <person name="Azevedo C.M."/>
            <person name="Gomes R."/>
            <person name="Vicente V.A."/>
        </authorList>
    </citation>
    <scope>NUCLEOTIDE SEQUENCE [LARGE SCALE GENOMIC DNA]</scope>
    <source>
        <strain evidence="2 3">CBS 269.37</strain>
    </source>
</reference>
<dbReference type="InterPro" id="IPR000073">
    <property type="entry name" value="AB_hydrolase_1"/>
</dbReference>
<dbReference type="AlphaFoldDB" id="A0A177FJD2"/>
<dbReference type="SUPFAM" id="SSF53474">
    <property type="entry name" value="alpha/beta-Hydrolases"/>
    <property type="match status" value="1"/>
</dbReference>
<name>A0A177FJD2_9EURO</name>
<protein>
    <recommendedName>
        <fullName evidence="1">AB hydrolase-1 domain-containing protein</fullName>
    </recommendedName>
</protein>
<dbReference type="OrthoDB" id="8119704at2759"/>
<accession>A0A177FJD2</accession>
<evidence type="ECO:0000259" key="1">
    <source>
        <dbReference type="Pfam" id="PF00561"/>
    </source>
</evidence>
<keyword evidence="3" id="KW-1185">Reference proteome</keyword>
<dbReference type="GO" id="GO:0016020">
    <property type="term" value="C:membrane"/>
    <property type="evidence" value="ECO:0007669"/>
    <property type="project" value="TreeGrafter"/>
</dbReference>
<dbReference type="GO" id="GO:0046464">
    <property type="term" value="P:acylglycerol catabolic process"/>
    <property type="evidence" value="ECO:0007669"/>
    <property type="project" value="TreeGrafter"/>
</dbReference>
<dbReference type="RefSeq" id="XP_022516300.1">
    <property type="nucleotide sequence ID" value="XM_022651327.1"/>
</dbReference>
<dbReference type="GeneID" id="34596523"/>
<dbReference type="Gene3D" id="3.40.50.1820">
    <property type="entry name" value="alpha/beta hydrolase"/>
    <property type="match status" value="1"/>
</dbReference>
<dbReference type="EMBL" id="LVKK01000005">
    <property type="protein sequence ID" value="OAG44348.1"/>
    <property type="molecule type" value="Genomic_DNA"/>
</dbReference>
<proteinExistence type="predicted"/>
<comment type="caution">
    <text evidence="2">The sequence shown here is derived from an EMBL/GenBank/DDBJ whole genome shotgun (WGS) entry which is preliminary data.</text>
</comment>
<evidence type="ECO:0000313" key="2">
    <source>
        <dbReference type="EMBL" id="OAG44348.1"/>
    </source>
</evidence>
<dbReference type="PRINTS" id="PR00111">
    <property type="entry name" value="ABHYDROLASE"/>
</dbReference>
<dbReference type="InterPro" id="IPR050266">
    <property type="entry name" value="AB_hydrolase_sf"/>
</dbReference>